<dbReference type="Proteomes" id="UP000002640">
    <property type="component" value="Unassembled WGS sequence"/>
</dbReference>
<keyword evidence="5" id="KW-1185">Reference proteome</keyword>
<accession>G4ZX09</accession>
<sequence>MNKVVIGLLWLGVALVSAATSRPAPRLEVTFPTQHSWWQVSNDDGLLADLPVYFQTHNFKIPRDGFLFVTGDSVPEEGYRQTAAVNSVVLGGIDPGTHFWKLELRSWSDSSVAVAEATLHVEVVVNPSDERSPWKYTLQEQERRPLVFVNAKSQQDSIAEVLPVCYVSSTSGAFDGQRRMWLQIMEGLRGEKNNNTVEFQFEVKTFEQVVTNAPLTRALQRLNVNLQGLPLEIFLNELSDEDTSPDGVINALLASFYRRFPWARHDSRQISKLDQPDLRRLDPPYAARVWTDLVNALSSPCADGLIIFSNSRRISDELLVLAARLAGPRAIIMELANLHPTKVDVDFLLAPSHFARDHYSISRNIRARHKVVLATGVNTRQFTPATAPPSDEQTFVIGYVGRLAPEKSLGILLAAMKILGPICSRCRLLIVGDGPQKLQLQSIASEWGLLGTSVEFVGGIYNDEQALVCQLREMHRGAACCGLHFRWDGGVSPRRRQLQSCH</sequence>
<gene>
    <name evidence="4" type="ORF">PHYSODRAFT_517559</name>
</gene>
<dbReference type="KEGG" id="psoj:PHYSODRAFT_517559"/>
<dbReference type="InterPro" id="IPR001296">
    <property type="entry name" value="Glyco_trans_1"/>
</dbReference>
<dbReference type="InterPro" id="IPR050194">
    <property type="entry name" value="Glycosyltransferase_grp1"/>
</dbReference>
<feature type="signal peptide" evidence="2">
    <location>
        <begin position="1"/>
        <end position="18"/>
    </location>
</feature>
<dbReference type="InParanoid" id="G4ZX09"/>
<feature type="domain" description="Glycosyl transferase family 1" evidence="3">
    <location>
        <begin position="389"/>
        <end position="463"/>
    </location>
</feature>
<name>G4ZX09_PHYSP</name>
<dbReference type="EMBL" id="JH159157">
    <property type="protein sequence ID" value="EGZ12479.1"/>
    <property type="molecule type" value="Genomic_DNA"/>
</dbReference>
<protein>
    <recommendedName>
        <fullName evidence="3">Glycosyl transferase family 1 domain-containing protein</fullName>
    </recommendedName>
</protein>
<evidence type="ECO:0000256" key="2">
    <source>
        <dbReference type="SAM" id="SignalP"/>
    </source>
</evidence>
<evidence type="ECO:0000256" key="1">
    <source>
        <dbReference type="ARBA" id="ARBA00022676"/>
    </source>
</evidence>
<dbReference type="STRING" id="1094619.G4ZX09"/>
<evidence type="ECO:0000313" key="5">
    <source>
        <dbReference type="Proteomes" id="UP000002640"/>
    </source>
</evidence>
<dbReference type="Pfam" id="PF00534">
    <property type="entry name" value="Glycos_transf_1"/>
    <property type="match status" value="1"/>
</dbReference>
<dbReference type="SUPFAM" id="SSF53756">
    <property type="entry name" value="UDP-Glycosyltransferase/glycogen phosphorylase"/>
    <property type="match status" value="1"/>
</dbReference>
<dbReference type="AlphaFoldDB" id="G4ZX09"/>
<evidence type="ECO:0000313" key="4">
    <source>
        <dbReference type="EMBL" id="EGZ12479.1"/>
    </source>
</evidence>
<organism evidence="4 5">
    <name type="scientific">Phytophthora sojae (strain P6497)</name>
    <name type="common">Soybean stem and root rot agent</name>
    <name type="synonym">Phytophthora megasperma f. sp. glycines</name>
    <dbReference type="NCBI Taxonomy" id="1094619"/>
    <lineage>
        <taxon>Eukaryota</taxon>
        <taxon>Sar</taxon>
        <taxon>Stramenopiles</taxon>
        <taxon>Oomycota</taxon>
        <taxon>Peronosporomycetes</taxon>
        <taxon>Peronosporales</taxon>
        <taxon>Peronosporaceae</taxon>
        <taxon>Phytophthora</taxon>
    </lineage>
</organism>
<reference evidence="4 5" key="1">
    <citation type="journal article" date="2006" name="Science">
        <title>Phytophthora genome sequences uncover evolutionary origins and mechanisms of pathogenesis.</title>
        <authorList>
            <person name="Tyler B.M."/>
            <person name="Tripathy S."/>
            <person name="Zhang X."/>
            <person name="Dehal P."/>
            <person name="Jiang R.H."/>
            <person name="Aerts A."/>
            <person name="Arredondo F.D."/>
            <person name="Baxter L."/>
            <person name="Bensasson D."/>
            <person name="Beynon J.L."/>
            <person name="Chapman J."/>
            <person name="Damasceno C.M."/>
            <person name="Dorrance A.E."/>
            <person name="Dou D."/>
            <person name="Dickerman A.W."/>
            <person name="Dubchak I.L."/>
            <person name="Garbelotto M."/>
            <person name="Gijzen M."/>
            <person name="Gordon S.G."/>
            <person name="Govers F."/>
            <person name="Grunwald N.J."/>
            <person name="Huang W."/>
            <person name="Ivors K.L."/>
            <person name="Jones R.W."/>
            <person name="Kamoun S."/>
            <person name="Krampis K."/>
            <person name="Lamour K.H."/>
            <person name="Lee M.K."/>
            <person name="McDonald W.H."/>
            <person name="Medina M."/>
            <person name="Meijer H.J."/>
            <person name="Nordberg E.K."/>
            <person name="Maclean D.J."/>
            <person name="Ospina-Giraldo M.D."/>
            <person name="Morris P.F."/>
            <person name="Phuntumart V."/>
            <person name="Putnam N.H."/>
            <person name="Rash S."/>
            <person name="Rose J.K."/>
            <person name="Sakihama Y."/>
            <person name="Salamov A.A."/>
            <person name="Savidor A."/>
            <person name="Scheuring C.F."/>
            <person name="Smith B.M."/>
            <person name="Sobral B.W."/>
            <person name="Terry A."/>
            <person name="Torto-Alalibo T.A."/>
            <person name="Win J."/>
            <person name="Xu Z."/>
            <person name="Zhang H."/>
            <person name="Grigoriev I.V."/>
            <person name="Rokhsar D.S."/>
            <person name="Boore J.L."/>
        </authorList>
    </citation>
    <scope>NUCLEOTIDE SEQUENCE [LARGE SCALE GENOMIC DNA]</scope>
    <source>
        <strain evidence="4 5">P6497</strain>
    </source>
</reference>
<feature type="chain" id="PRO_5003472670" description="Glycosyl transferase family 1 domain-containing protein" evidence="2">
    <location>
        <begin position="19"/>
        <end position="502"/>
    </location>
</feature>
<dbReference type="PANTHER" id="PTHR45947">
    <property type="entry name" value="SULFOQUINOVOSYL TRANSFERASE SQD2"/>
    <property type="match status" value="1"/>
</dbReference>
<proteinExistence type="predicted"/>
<dbReference type="PANTHER" id="PTHR45947:SF3">
    <property type="entry name" value="SULFOQUINOVOSYL TRANSFERASE SQD2"/>
    <property type="match status" value="1"/>
</dbReference>
<dbReference type="GO" id="GO:0016758">
    <property type="term" value="F:hexosyltransferase activity"/>
    <property type="evidence" value="ECO:0007669"/>
    <property type="project" value="TreeGrafter"/>
</dbReference>
<keyword evidence="1" id="KW-0808">Transferase</keyword>
<keyword evidence="1" id="KW-0328">Glycosyltransferase</keyword>
<dbReference type="OMA" id="REFREMH"/>
<evidence type="ECO:0000259" key="3">
    <source>
        <dbReference type="Pfam" id="PF00534"/>
    </source>
</evidence>
<keyword evidence="2" id="KW-0732">Signal</keyword>
<dbReference type="Gene3D" id="3.40.50.2000">
    <property type="entry name" value="Glycogen Phosphorylase B"/>
    <property type="match status" value="2"/>
</dbReference>
<dbReference type="RefSeq" id="XP_009532812.1">
    <property type="nucleotide sequence ID" value="XM_009534517.1"/>
</dbReference>
<dbReference type="GeneID" id="20659941"/>